<evidence type="ECO:0000259" key="16">
    <source>
        <dbReference type="Pfam" id="PF00156"/>
    </source>
</evidence>
<evidence type="ECO:0000256" key="15">
    <source>
        <dbReference type="RuleBase" id="RU364099"/>
    </source>
</evidence>
<dbReference type="PANTHER" id="PTHR43340">
    <property type="entry name" value="HYPOXANTHINE-GUANINE PHOSPHORIBOSYLTRANSFERASE"/>
    <property type="match status" value="1"/>
</dbReference>
<comment type="catalytic activity">
    <reaction evidence="14">
        <text>IMP + diphosphate = hypoxanthine + 5-phospho-alpha-D-ribose 1-diphosphate</text>
        <dbReference type="Rhea" id="RHEA:17973"/>
        <dbReference type="ChEBI" id="CHEBI:17368"/>
        <dbReference type="ChEBI" id="CHEBI:33019"/>
        <dbReference type="ChEBI" id="CHEBI:58017"/>
        <dbReference type="ChEBI" id="CHEBI:58053"/>
        <dbReference type="EC" id="2.4.2.8"/>
    </reaction>
    <physiologicalReaction direction="right-to-left" evidence="14">
        <dbReference type="Rhea" id="RHEA:17975"/>
    </physiologicalReaction>
</comment>
<comment type="similarity">
    <text evidence="4 15">Belongs to the purine/pyrimidine phosphoribosyltransferase family.</text>
</comment>
<dbReference type="InterPro" id="IPR005904">
    <property type="entry name" value="Hxn_phspho_trans"/>
</dbReference>
<dbReference type="Pfam" id="PF00156">
    <property type="entry name" value="Pribosyltran"/>
    <property type="match status" value="1"/>
</dbReference>
<sequence length="175" mass="19822">MTVNNKEFERYIGRNQISDRLNELAGQIDMDYAGKSLVMLAVLNGAFIFAGDLIRLLEVDAEVSFVKLKSYRGTASTGEVQTLIGLMHELKDREVLIVEDIIDTGRTMSKLLEMVWEQSPASVKVCTLLVKPDVFKNKYQLDYVGFSIPDKFVVGYGLDYDELGRQLPDIYKIKD</sequence>
<evidence type="ECO:0000256" key="2">
    <source>
        <dbReference type="ARBA" id="ARBA00004496"/>
    </source>
</evidence>
<reference evidence="17 18" key="1">
    <citation type="journal article" date="2023" name="Microbiol. Resour. Announc.">
        <title>Complete Genome Sequence of Imperialibacter roseus strain P4T.</title>
        <authorList>
            <person name="Tizabi D.R."/>
            <person name="Bachvaroff T."/>
            <person name="Hill R.T."/>
        </authorList>
    </citation>
    <scope>NUCLEOTIDE SEQUENCE [LARGE SCALE GENOMIC DNA]</scope>
    <source>
        <strain evidence="17 18">P4T</strain>
    </source>
</reference>
<name>A0ABZ0IRK2_9BACT</name>
<proteinExistence type="inferred from homology"/>
<keyword evidence="12 15" id="KW-0460">Magnesium</keyword>
<comment type="subcellular location">
    <subcellularLocation>
        <location evidence="2 15">Cytoplasm</location>
    </subcellularLocation>
</comment>
<gene>
    <name evidence="17" type="primary">hpt</name>
    <name evidence="17" type="ORF">RT717_27215</name>
</gene>
<dbReference type="Proteomes" id="UP001302349">
    <property type="component" value="Chromosome"/>
</dbReference>
<keyword evidence="6 15" id="KW-0963">Cytoplasm</keyword>
<evidence type="ECO:0000256" key="5">
    <source>
        <dbReference type="ARBA" id="ARBA00011895"/>
    </source>
</evidence>
<evidence type="ECO:0000256" key="4">
    <source>
        <dbReference type="ARBA" id="ARBA00008391"/>
    </source>
</evidence>
<evidence type="ECO:0000256" key="10">
    <source>
        <dbReference type="ARBA" id="ARBA00022726"/>
    </source>
</evidence>
<dbReference type="Gene3D" id="3.40.50.2020">
    <property type="match status" value="1"/>
</dbReference>
<comment type="catalytic activity">
    <reaction evidence="13">
        <text>GMP + diphosphate = guanine + 5-phospho-alpha-D-ribose 1-diphosphate</text>
        <dbReference type="Rhea" id="RHEA:25424"/>
        <dbReference type="ChEBI" id="CHEBI:16235"/>
        <dbReference type="ChEBI" id="CHEBI:33019"/>
        <dbReference type="ChEBI" id="CHEBI:58017"/>
        <dbReference type="ChEBI" id="CHEBI:58115"/>
        <dbReference type="EC" id="2.4.2.8"/>
    </reaction>
    <physiologicalReaction direction="right-to-left" evidence="13">
        <dbReference type="Rhea" id="RHEA:25426"/>
    </physiologicalReaction>
</comment>
<keyword evidence="9 15" id="KW-0479">Metal-binding</keyword>
<evidence type="ECO:0000256" key="3">
    <source>
        <dbReference type="ARBA" id="ARBA00004669"/>
    </source>
</evidence>
<evidence type="ECO:0000256" key="6">
    <source>
        <dbReference type="ARBA" id="ARBA00022490"/>
    </source>
</evidence>
<comment type="pathway">
    <text evidence="3 15">Purine metabolism; IMP biosynthesis via salvage pathway; IMP from hypoxanthine: step 1/1.</text>
</comment>
<feature type="domain" description="Phosphoribosyltransferase" evidence="16">
    <location>
        <begin position="16"/>
        <end position="160"/>
    </location>
</feature>
<keyword evidence="18" id="KW-1185">Reference proteome</keyword>
<evidence type="ECO:0000256" key="12">
    <source>
        <dbReference type="ARBA" id="ARBA00022842"/>
    </source>
</evidence>
<evidence type="ECO:0000313" key="17">
    <source>
        <dbReference type="EMBL" id="WOK06764.1"/>
    </source>
</evidence>
<evidence type="ECO:0000313" key="18">
    <source>
        <dbReference type="Proteomes" id="UP001302349"/>
    </source>
</evidence>
<dbReference type="PANTHER" id="PTHR43340:SF1">
    <property type="entry name" value="HYPOXANTHINE PHOSPHORIBOSYLTRANSFERASE"/>
    <property type="match status" value="1"/>
</dbReference>
<comment type="cofactor">
    <cofactor evidence="1 15">
        <name>Mg(2+)</name>
        <dbReference type="ChEBI" id="CHEBI:18420"/>
    </cofactor>
</comment>
<evidence type="ECO:0000256" key="1">
    <source>
        <dbReference type="ARBA" id="ARBA00001946"/>
    </source>
</evidence>
<evidence type="ECO:0000256" key="9">
    <source>
        <dbReference type="ARBA" id="ARBA00022723"/>
    </source>
</evidence>
<dbReference type="InterPro" id="IPR029057">
    <property type="entry name" value="PRTase-like"/>
</dbReference>
<dbReference type="InterPro" id="IPR000836">
    <property type="entry name" value="PRTase_dom"/>
</dbReference>
<keyword evidence="11 15" id="KW-0547">Nucleotide-binding</keyword>
<organism evidence="17 18">
    <name type="scientific">Imperialibacter roseus</name>
    <dbReference type="NCBI Taxonomy" id="1324217"/>
    <lineage>
        <taxon>Bacteria</taxon>
        <taxon>Pseudomonadati</taxon>
        <taxon>Bacteroidota</taxon>
        <taxon>Cytophagia</taxon>
        <taxon>Cytophagales</taxon>
        <taxon>Flammeovirgaceae</taxon>
        <taxon>Imperialibacter</taxon>
    </lineage>
</organism>
<dbReference type="SUPFAM" id="SSF53271">
    <property type="entry name" value="PRTase-like"/>
    <property type="match status" value="1"/>
</dbReference>
<accession>A0ABZ0IRK2</accession>
<evidence type="ECO:0000256" key="14">
    <source>
        <dbReference type="ARBA" id="ARBA00049402"/>
    </source>
</evidence>
<keyword evidence="8 15" id="KW-0808">Transferase</keyword>
<dbReference type="EC" id="2.4.2.8" evidence="5 15"/>
<evidence type="ECO:0000256" key="11">
    <source>
        <dbReference type="ARBA" id="ARBA00022741"/>
    </source>
</evidence>
<dbReference type="EMBL" id="CP136051">
    <property type="protein sequence ID" value="WOK06764.1"/>
    <property type="molecule type" value="Genomic_DNA"/>
</dbReference>
<dbReference type="GO" id="GO:0016757">
    <property type="term" value="F:glycosyltransferase activity"/>
    <property type="evidence" value="ECO:0007669"/>
    <property type="project" value="UniProtKB-KW"/>
</dbReference>
<protein>
    <recommendedName>
        <fullName evidence="5 15">Hypoxanthine phosphoribosyltransferase</fullName>
        <ecNumber evidence="5 15">2.4.2.8</ecNumber>
    </recommendedName>
</protein>
<dbReference type="InterPro" id="IPR050408">
    <property type="entry name" value="HGPRT"/>
</dbReference>
<keyword evidence="10 15" id="KW-0660">Purine salvage</keyword>
<keyword evidence="7 15" id="KW-0328">Glycosyltransferase</keyword>
<dbReference type="RefSeq" id="WP_317489466.1">
    <property type="nucleotide sequence ID" value="NZ_CP136051.1"/>
</dbReference>
<evidence type="ECO:0000256" key="7">
    <source>
        <dbReference type="ARBA" id="ARBA00022676"/>
    </source>
</evidence>
<evidence type="ECO:0000256" key="8">
    <source>
        <dbReference type="ARBA" id="ARBA00022679"/>
    </source>
</evidence>
<dbReference type="CDD" id="cd06223">
    <property type="entry name" value="PRTases_typeI"/>
    <property type="match status" value="1"/>
</dbReference>
<evidence type="ECO:0000256" key="13">
    <source>
        <dbReference type="ARBA" id="ARBA00048811"/>
    </source>
</evidence>
<dbReference type="NCBIfam" id="TIGR01203">
    <property type="entry name" value="HGPRTase"/>
    <property type="match status" value="1"/>
</dbReference>